<dbReference type="FunCoup" id="A0A0C3DP61">
    <property type="interactions" value="43"/>
</dbReference>
<dbReference type="InParanoid" id="A0A0C3DP61"/>
<dbReference type="EMBL" id="KN832873">
    <property type="protein sequence ID" value="KIN03843.1"/>
    <property type="molecule type" value="Genomic_DNA"/>
</dbReference>
<comment type="similarity">
    <text evidence="2">Belongs to the INSIG family.</text>
</comment>
<keyword evidence="3 8" id="KW-0812">Transmembrane</keyword>
<dbReference type="PANTHER" id="PTHR15301">
    <property type="entry name" value="INSULIN-INDUCED GENE 1"/>
    <property type="match status" value="1"/>
</dbReference>
<evidence type="ECO:0000313" key="9">
    <source>
        <dbReference type="EMBL" id="KIN03843.1"/>
    </source>
</evidence>
<comment type="subcellular location">
    <subcellularLocation>
        <location evidence="1">Endoplasmic reticulum membrane</location>
        <topology evidence="1">Multi-pass membrane protein</topology>
    </subcellularLocation>
</comment>
<evidence type="ECO:0000256" key="6">
    <source>
        <dbReference type="ARBA" id="ARBA00023136"/>
    </source>
</evidence>
<dbReference type="InterPro" id="IPR025929">
    <property type="entry name" value="INSIG_fam"/>
</dbReference>
<protein>
    <recommendedName>
        <fullName evidence="11">Insulin-induced protein</fullName>
    </recommendedName>
</protein>
<keyword evidence="4" id="KW-0256">Endoplasmic reticulum</keyword>
<feature type="region of interest" description="Disordered" evidence="7">
    <location>
        <begin position="1"/>
        <end position="43"/>
    </location>
</feature>
<keyword evidence="6 8" id="KW-0472">Membrane</keyword>
<feature type="transmembrane region" description="Helical" evidence="8">
    <location>
        <begin position="262"/>
        <end position="279"/>
    </location>
</feature>
<gene>
    <name evidence="9" type="ORF">OIDMADRAFT_193768</name>
</gene>
<feature type="transmembrane region" description="Helical" evidence="8">
    <location>
        <begin position="153"/>
        <end position="173"/>
    </location>
</feature>
<evidence type="ECO:0000256" key="2">
    <source>
        <dbReference type="ARBA" id="ARBA00007475"/>
    </source>
</evidence>
<evidence type="ECO:0000256" key="7">
    <source>
        <dbReference type="SAM" id="MobiDB-lite"/>
    </source>
</evidence>
<feature type="transmembrane region" description="Helical" evidence="8">
    <location>
        <begin position="237"/>
        <end position="255"/>
    </location>
</feature>
<keyword evidence="10" id="KW-1185">Reference proteome</keyword>
<dbReference type="OrthoDB" id="205546at2759"/>
<reference evidence="9 10" key="1">
    <citation type="submission" date="2014-04" db="EMBL/GenBank/DDBJ databases">
        <authorList>
            <consortium name="DOE Joint Genome Institute"/>
            <person name="Kuo A."/>
            <person name="Martino E."/>
            <person name="Perotto S."/>
            <person name="Kohler A."/>
            <person name="Nagy L.G."/>
            <person name="Floudas D."/>
            <person name="Copeland A."/>
            <person name="Barry K.W."/>
            <person name="Cichocki N."/>
            <person name="Veneault-Fourrey C."/>
            <person name="LaButti K."/>
            <person name="Lindquist E.A."/>
            <person name="Lipzen A."/>
            <person name="Lundell T."/>
            <person name="Morin E."/>
            <person name="Murat C."/>
            <person name="Sun H."/>
            <person name="Tunlid A."/>
            <person name="Henrissat B."/>
            <person name="Grigoriev I.V."/>
            <person name="Hibbett D.S."/>
            <person name="Martin F."/>
            <person name="Nordberg H.P."/>
            <person name="Cantor M.N."/>
            <person name="Hua S.X."/>
        </authorList>
    </citation>
    <scope>NUCLEOTIDE SEQUENCE [LARGE SCALE GENOMIC DNA]</scope>
    <source>
        <strain evidence="9 10">Zn</strain>
    </source>
</reference>
<evidence type="ECO:0000256" key="4">
    <source>
        <dbReference type="ARBA" id="ARBA00022824"/>
    </source>
</evidence>
<evidence type="ECO:0000313" key="10">
    <source>
        <dbReference type="Proteomes" id="UP000054321"/>
    </source>
</evidence>
<name>A0A0C3DP61_OIDMZ</name>
<accession>A0A0C3DP61</accession>
<sequence length="362" mass="38733">MSSDGPQILRPQPRRPFNPNSVAQQPPSPLLAPIPVDDTPSRTHSVLNLTSSTLLGIYSPTGYDNERDEPSTPWGTGAETPALTSAFYPMRRPGFSPSPPEQPVISFAFSLVIRTVLLGGIGMLYGLLVRHLHDEQQLAPFGVEGIIKPRNDWTYLIFWAGAGVTWGTLLPLVDALYTDGDSKGLGNEVVGRTTGDAGEKATRSVGVFGADWTPVVRSVGVFVGIAFAIRKLPWTSTLQASLTLALVNPVLWYIIDRSKIGFVLSTGVGATGTALLLASNPDMMPSPAPHPKNVTGEGGVLLNQTYVSRESIEGGIWTMSVLFCSCVCFGNVGRILALSGWRNMGPAHKPSGRKRNTENGAQ</sequence>
<dbReference type="AlphaFoldDB" id="A0A0C3DP61"/>
<feature type="transmembrane region" description="Helical" evidence="8">
    <location>
        <begin position="104"/>
        <end position="128"/>
    </location>
</feature>
<dbReference type="HOGENOM" id="CLU_039316_0_0_1"/>
<dbReference type="Pfam" id="PF07281">
    <property type="entry name" value="INSIG"/>
    <property type="match status" value="1"/>
</dbReference>
<proteinExistence type="inferred from homology"/>
<evidence type="ECO:0000256" key="3">
    <source>
        <dbReference type="ARBA" id="ARBA00022692"/>
    </source>
</evidence>
<evidence type="ECO:0000256" key="1">
    <source>
        <dbReference type="ARBA" id="ARBA00004477"/>
    </source>
</evidence>
<evidence type="ECO:0000256" key="8">
    <source>
        <dbReference type="SAM" id="Phobius"/>
    </source>
</evidence>
<reference evidence="10" key="2">
    <citation type="submission" date="2015-01" db="EMBL/GenBank/DDBJ databases">
        <title>Evolutionary Origins and Diversification of the Mycorrhizal Mutualists.</title>
        <authorList>
            <consortium name="DOE Joint Genome Institute"/>
            <consortium name="Mycorrhizal Genomics Consortium"/>
            <person name="Kohler A."/>
            <person name="Kuo A."/>
            <person name="Nagy L.G."/>
            <person name="Floudas D."/>
            <person name="Copeland A."/>
            <person name="Barry K.W."/>
            <person name="Cichocki N."/>
            <person name="Veneault-Fourrey C."/>
            <person name="LaButti K."/>
            <person name="Lindquist E.A."/>
            <person name="Lipzen A."/>
            <person name="Lundell T."/>
            <person name="Morin E."/>
            <person name="Murat C."/>
            <person name="Riley R."/>
            <person name="Ohm R."/>
            <person name="Sun H."/>
            <person name="Tunlid A."/>
            <person name="Henrissat B."/>
            <person name="Grigoriev I.V."/>
            <person name="Hibbett D.S."/>
            <person name="Martin F."/>
        </authorList>
    </citation>
    <scope>NUCLEOTIDE SEQUENCE [LARGE SCALE GENOMIC DNA]</scope>
    <source>
        <strain evidence="10">Zn</strain>
    </source>
</reference>
<evidence type="ECO:0008006" key="11">
    <source>
        <dbReference type="Google" id="ProtNLM"/>
    </source>
</evidence>
<dbReference type="STRING" id="913774.A0A0C3DP61"/>
<evidence type="ECO:0000256" key="5">
    <source>
        <dbReference type="ARBA" id="ARBA00022989"/>
    </source>
</evidence>
<organism evidence="9 10">
    <name type="scientific">Oidiodendron maius (strain Zn)</name>
    <dbReference type="NCBI Taxonomy" id="913774"/>
    <lineage>
        <taxon>Eukaryota</taxon>
        <taxon>Fungi</taxon>
        <taxon>Dikarya</taxon>
        <taxon>Ascomycota</taxon>
        <taxon>Pezizomycotina</taxon>
        <taxon>Leotiomycetes</taxon>
        <taxon>Leotiomycetes incertae sedis</taxon>
        <taxon>Myxotrichaceae</taxon>
        <taxon>Oidiodendron</taxon>
    </lineage>
</organism>
<keyword evidence="5 8" id="KW-1133">Transmembrane helix</keyword>
<dbReference type="GO" id="GO:0005789">
    <property type="term" value="C:endoplasmic reticulum membrane"/>
    <property type="evidence" value="ECO:0007669"/>
    <property type="project" value="UniProtKB-SubCell"/>
</dbReference>
<feature type="transmembrane region" description="Helical" evidence="8">
    <location>
        <begin position="316"/>
        <end position="337"/>
    </location>
</feature>
<dbReference type="GO" id="GO:0016126">
    <property type="term" value="P:sterol biosynthetic process"/>
    <property type="evidence" value="ECO:0007669"/>
    <property type="project" value="TreeGrafter"/>
</dbReference>
<dbReference type="PANTHER" id="PTHR15301:SF3">
    <property type="entry name" value="PROTEIN NSG1-RELATED"/>
    <property type="match status" value="1"/>
</dbReference>
<dbReference type="Proteomes" id="UP000054321">
    <property type="component" value="Unassembled WGS sequence"/>
</dbReference>